<dbReference type="EMBL" id="FMWO01000092">
    <property type="protein sequence ID" value="SCZ86865.1"/>
    <property type="molecule type" value="Genomic_DNA"/>
</dbReference>
<dbReference type="Gene3D" id="1.10.3660.10">
    <property type="entry name" value="6-phosphogluconate dehydrogenase C-terminal like domain"/>
    <property type="match status" value="1"/>
</dbReference>
<dbReference type="PANTHER" id="PTHR21363">
    <property type="entry name" value="PREPHENATE DEHYDROGENASE"/>
    <property type="match status" value="1"/>
</dbReference>
<organism evidence="3 4">
    <name type="scientific">Nitrosomonas mobilis</name>
    <dbReference type="NCBI Taxonomy" id="51642"/>
    <lineage>
        <taxon>Bacteria</taxon>
        <taxon>Pseudomonadati</taxon>
        <taxon>Pseudomonadota</taxon>
        <taxon>Betaproteobacteria</taxon>
        <taxon>Nitrosomonadales</taxon>
        <taxon>Nitrosomonadaceae</taxon>
        <taxon>Nitrosomonas</taxon>
    </lineage>
</organism>
<reference evidence="3 4" key="1">
    <citation type="submission" date="2016-10" db="EMBL/GenBank/DDBJ databases">
        <authorList>
            <person name="de Groot N.N."/>
        </authorList>
    </citation>
    <scope>NUCLEOTIDE SEQUENCE [LARGE SCALE GENOMIC DNA]</scope>
    <source>
        <strain evidence="3">1</strain>
    </source>
</reference>
<evidence type="ECO:0000259" key="2">
    <source>
        <dbReference type="PROSITE" id="PS51176"/>
    </source>
</evidence>
<evidence type="ECO:0000313" key="4">
    <source>
        <dbReference type="Proteomes" id="UP000198729"/>
    </source>
</evidence>
<dbReference type="InterPro" id="IPR036291">
    <property type="entry name" value="NAD(P)-bd_dom_sf"/>
</dbReference>
<dbReference type="STRING" id="51642.NSMM_800059"/>
<dbReference type="PROSITE" id="PS51176">
    <property type="entry name" value="PDH_ADH"/>
    <property type="match status" value="1"/>
</dbReference>
<dbReference type="InterPro" id="IPR050812">
    <property type="entry name" value="Preph/Arog_dehydrog"/>
</dbReference>
<feature type="domain" description="Prephenate/arogenate dehydrogenase" evidence="2">
    <location>
        <begin position="6"/>
        <end position="296"/>
    </location>
</feature>
<dbReference type="Gene3D" id="3.40.50.720">
    <property type="entry name" value="NAD(P)-binding Rossmann-like Domain"/>
    <property type="match status" value="1"/>
</dbReference>
<gene>
    <name evidence="3" type="ORF">NSMM_800059</name>
</gene>
<dbReference type="RefSeq" id="WP_090288144.1">
    <property type="nucleotide sequence ID" value="NZ_FMWO01000092.1"/>
</dbReference>
<dbReference type="InterPro" id="IPR008927">
    <property type="entry name" value="6-PGluconate_DH-like_C_sf"/>
</dbReference>
<dbReference type="FunFam" id="3.40.50.720:FF:000208">
    <property type="entry name" value="Prephenate dehydrogenase"/>
    <property type="match status" value="1"/>
</dbReference>
<dbReference type="OrthoDB" id="9809920at2"/>
<dbReference type="Pfam" id="PF20463">
    <property type="entry name" value="PDH_C"/>
    <property type="match status" value="1"/>
</dbReference>
<name>A0A1G5SI19_9PROT</name>
<dbReference type="Proteomes" id="UP000198729">
    <property type="component" value="Unassembled WGS sequence"/>
</dbReference>
<dbReference type="EC" id="1.3.1.12" evidence="3"/>
<dbReference type="Pfam" id="PF02153">
    <property type="entry name" value="PDH_N"/>
    <property type="match status" value="1"/>
</dbReference>
<keyword evidence="4" id="KW-1185">Reference proteome</keyword>
<evidence type="ECO:0000313" key="3">
    <source>
        <dbReference type="EMBL" id="SCZ86865.1"/>
    </source>
</evidence>
<protein>
    <submittedName>
        <fullName evidence="3">Prephenate dehydrogenase</fullName>
        <ecNumber evidence="3">1.3.1.12</ecNumber>
    </submittedName>
</protein>
<dbReference type="GO" id="GO:0008977">
    <property type="term" value="F:prephenate dehydrogenase (NAD+) activity"/>
    <property type="evidence" value="ECO:0007669"/>
    <property type="project" value="UniProtKB-EC"/>
</dbReference>
<sequence>MIKCLDKLVVIGVGLIGGSFALALRQAGQVSHITGIGRSRQNLQCAIELGIIDDYTNDFPKALSGADFVLLATPVGQNARILQQIAPHLEKHTIVSDVGSTKQNVINTAREHLGNHLPFFIPAHPIAGTEFSGAGAADPALFKNKPVILTPLPENHAAAIDQVAFLWQQCGAVVSSMTPAQHDQVLAAISHLPHLLAFALMNHISMVSGDQAMANLQLAGTSLIDMTRIAGSSPEMWRDICLDNRDALIDKITVYQHLLTNLQDLLCQSNHTALEQFFTQARDTRHQWQATRKPIVK</sequence>
<dbReference type="SUPFAM" id="SSF48179">
    <property type="entry name" value="6-phosphogluconate dehydrogenase C-terminal domain-like"/>
    <property type="match status" value="1"/>
</dbReference>
<dbReference type="GO" id="GO:0006571">
    <property type="term" value="P:tyrosine biosynthetic process"/>
    <property type="evidence" value="ECO:0007669"/>
    <property type="project" value="InterPro"/>
</dbReference>
<keyword evidence="1 3" id="KW-0560">Oxidoreductase</keyword>
<dbReference type="SUPFAM" id="SSF51735">
    <property type="entry name" value="NAD(P)-binding Rossmann-fold domains"/>
    <property type="match status" value="1"/>
</dbReference>
<dbReference type="PANTHER" id="PTHR21363:SF0">
    <property type="entry name" value="PREPHENATE DEHYDROGENASE [NADP(+)]"/>
    <property type="match status" value="1"/>
</dbReference>
<dbReference type="InterPro" id="IPR046825">
    <property type="entry name" value="PDH_C"/>
</dbReference>
<dbReference type="InterPro" id="IPR003099">
    <property type="entry name" value="Prephen_DH"/>
</dbReference>
<accession>A0A1G5SI19</accession>
<dbReference type="InterPro" id="IPR046826">
    <property type="entry name" value="PDH_N"/>
</dbReference>
<evidence type="ECO:0000256" key="1">
    <source>
        <dbReference type="ARBA" id="ARBA00023002"/>
    </source>
</evidence>
<proteinExistence type="predicted"/>
<dbReference type="GO" id="GO:0070403">
    <property type="term" value="F:NAD+ binding"/>
    <property type="evidence" value="ECO:0007669"/>
    <property type="project" value="InterPro"/>
</dbReference>
<dbReference type="AlphaFoldDB" id="A0A1G5SI19"/>
<dbReference type="GO" id="GO:0004665">
    <property type="term" value="F:prephenate dehydrogenase (NADP+) activity"/>
    <property type="evidence" value="ECO:0007669"/>
    <property type="project" value="InterPro"/>
</dbReference>